<reference evidence="3" key="2">
    <citation type="submission" date="2019-02" db="EMBL/GenBank/DDBJ databases">
        <title>Opniocepnalus argus Var Kimnra genome.</title>
        <authorList>
            <person name="Zhou C."/>
            <person name="Xiao S."/>
        </authorList>
    </citation>
    <scope>NUCLEOTIDE SEQUENCE [LARGE SCALE GENOMIC DNA]</scope>
</reference>
<reference evidence="2 3" key="1">
    <citation type="submission" date="2019-02" db="EMBL/GenBank/DDBJ databases">
        <title>Opniocepnalus argus genome.</title>
        <authorList>
            <person name="Zhou C."/>
            <person name="Xiao S."/>
        </authorList>
    </citation>
    <scope>NUCLEOTIDE SEQUENCE [LARGE SCALE GENOMIC DNA]</scope>
    <source>
        <strain evidence="2">OARG1902GOOAL</strain>
        <tissue evidence="2">Muscle</tissue>
    </source>
</reference>
<sequence length="70" mass="7752">MMGGGQSHEGTSEKREEETEKPQTGSSTDSTQSAASEGQQENTQGELPQCRMGNRKVDNMCFMITCTNWY</sequence>
<evidence type="ECO:0000313" key="2">
    <source>
        <dbReference type="EMBL" id="KAF3690411.1"/>
    </source>
</evidence>
<dbReference type="EMBL" id="CM015716">
    <property type="protein sequence ID" value="KAF3690411.1"/>
    <property type="molecule type" value="Genomic_DNA"/>
</dbReference>
<feature type="region of interest" description="Disordered" evidence="1">
    <location>
        <begin position="1"/>
        <end position="54"/>
    </location>
</feature>
<protein>
    <submittedName>
        <fullName evidence="2">Uncharacterized protein</fullName>
    </submittedName>
</protein>
<proteinExistence type="predicted"/>
<feature type="compositionally biased region" description="Polar residues" evidence="1">
    <location>
        <begin position="22"/>
        <end position="46"/>
    </location>
</feature>
<evidence type="ECO:0000313" key="3">
    <source>
        <dbReference type="Proteomes" id="UP000503349"/>
    </source>
</evidence>
<name>A0A6G1PJA4_CHAAH</name>
<organism evidence="2 3">
    <name type="scientific">Channa argus</name>
    <name type="common">Northern snakehead</name>
    <name type="synonym">Ophicephalus argus</name>
    <dbReference type="NCBI Taxonomy" id="215402"/>
    <lineage>
        <taxon>Eukaryota</taxon>
        <taxon>Metazoa</taxon>
        <taxon>Chordata</taxon>
        <taxon>Craniata</taxon>
        <taxon>Vertebrata</taxon>
        <taxon>Euteleostomi</taxon>
        <taxon>Actinopterygii</taxon>
        <taxon>Neopterygii</taxon>
        <taxon>Teleostei</taxon>
        <taxon>Neoteleostei</taxon>
        <taxon>Acanthomorphata</taxon>
        <taxon>Anabantaria</taxon>
        <taxon>Anabantiformes</taxon>
        <taxon>Channoidei</taxon>
        <taxon>Channidae</taxon>
        <taxon>Channa</taxon>
    </lineage>
</organism>
<accession>A0A6G1PJA4</accession>
<feature type="compositionally biased region" description="Basic and acidic residues" evidence="1">
    <location>
        <begin position="10"/>
        <end position="21"/>
    </location>
</feature>
<dbReference type="Proteomes" id="UP000503349">
    <property type="component" value="Chromosome 5"/>
</dbReference>
<dbReference type="AlphaFoldDB" id="A0A6G1PJA4"/>
<evidence type="ECO:0000256" key="1">
    <source>
        <dbReference type="SAM" id="MobiDB-lite"/>
    </source>
</evidence>
<gene>
    <name evidence="2" type="ORF">EXN66_Car006084</name>
</gene>
<keyword evidence="3" id="KW-1185">Reference proteome</keyword>